<reference evidence="1 2" key="1">
    <citation type="submission" date="2018-05" db="EMBL/GenBank/DDBJ databases">
        <title>Draft genome sequence of Streptococcus panodentis CCUG 70867T.</title>
        <authorList>
            <person name="Salva-Serra F."/>
            <person name="Mendez V."/>
            <person name="Jaen-Luchoro D."/>
            <person name="Gonzales-Siles L."/>
            <person name="Karlsson R."/>
            <person name="Engstrom-Jakobsson H."/>
            <person name="Busquets A."/>
            <person name="Gomila M."/>
            <person name="Pineiro-Iglesias B."/>
            <person name="Bennasar-Figueras A."/>
            <person name="Seeger M."/>
            <person name="Moore E."/>
        </authorList>
    </citation>
    <scope>NUCLEOTIDE SEQUENCE [LARGE SCALE GENOMIC DNA]</scope>
    <source>
        <strain evidence="1 2">CCUG 70867</strain>
    </source>
</reference>
<organism evidence="1 2">
    <name type="scientific">Streptococcus panodentis</name>
    <dbReference type="NCBI Taxonomy" id="1581472"/>
    <lineage>
        <taxon>Bacteria</taxon>
        <taxon>Bacillati</taxon>
        <taxon>Bacillota</taxon>
        <taxon>Bacilli</taxon>
        <taxon>Lactobacillales</taxon>
        <taxon>Streptococcaceae</taxon>
        <taxon>Streptococcus</taxon>
    </lineage>
</organism>
<evidence type="ECO:0000313" key="2">
    <source>
        <dbReference type="Proteomes" id="UP001519349"/>
    </source>
</evidence>
<protein>
    <submittedName>
        <fullName evidence="1">Uncharacterized protein</fullName>
    </submittedName>
</protein>
<sequence>MKARTTSGGGDKKVSVRRRIGSDEAPVLFLLDLFGNRVLSQFALSGRHTSNRLRRFIAKVAVSASVSSLQRATARLLLDFH</sequence>
<gene>
    <name evidence="1" type="ORF">DHL47_04355</name>
</gene>
<proteinExistence type="predicted"/>
<accession>A0ABS5AVI3</accession>
<comment type="caution">
    <text evidence="1">The sequence shown here is derived from an EMBL/GenBank/DDBJ whole genome shotgun (WGS) entry which is preliminary data.</text>
</comment>
<evidence type="ECO:0000313" key="1">
    <source>
        <dbReference type="EMBL" id="MBP2620579.1"/>
    </source>
</evidence>
<dbReference type="Proteomes" id="UP001519349">
    <property type="component" value="Unassembled WGS sequence"/>
</dbReference>
<name>A0ABS5AVI3_9STRE</name>
<keyword evidence="2" id="KW-1185">Reference proteome</keyword>
<dbReference type="EMBL" id="QFAY01000007">
    <property type="protein sequence ID" value="MBP2620579.1"/>
    <property type="molecule type" value="Genomic_DNA"/>
</dbReference>